<reference evidence="1 2" key="1">
    <citation type="submission" date="2020-08" db="EMBL/GenBank/DDBJ databases">
        <title>Genomic Encyclopedia of Type Strains, Phase IV (KMG-IV): sequencing the most valuable type-strain genomes for metagenomic binning, comparative biology and taxonomic classification.</title>
        <authorList>
            <person name="Goeker M."/>
        </authorList>
    </citation>
    <scope>NUCLEOTIDE SEQUENCE [LARGE SCALE GENOMIC DNA]</scope>
    <source>
        <strain evidence="1 2">DSM 27939</strain>
    </source>
</reference>
<keyword evidence="2" id="KW-1185">Reference proteome</keyword>
<comment type="caution">
    <text evidence="1">The sequence shown here is derived from an EMBL/GenBank/DDBJ whole genome shotgun (WGS) entry which is preliminary data.</text>
</comment>
<dbReference type="Proteomes" id="UP000552709">
    <property type="component" value="Unassembled WGS sequence"/>
</dbReference>
<accession>A0A7W8JXY6</accession>
<evidence type="ECO:0000313" key="2">
    <source>
        <dbReference type="Proteomes" id="UP000552709"/>
    </source>
</evidence>
<name>A0A7W8JXY6_9DEIO</name>
<dbReference type="EMBL" id="JACHFL010000006">
    <property type="protein sequence ID" value="MBB5363714.1"/>
    <property type="molecule type" value="Genomic_DNA"/>
</dbReference>
<proteinExistence type="predicted"/>
<evidence type="ECO:0000313" key="1">
    <source>
        <dbReference type="EMBL" id="MBB5363714.1"/>
    </source>
</evidence>
<dbReference type="RefSeq" id="WP_184133093.1">
    <property type="nucleotide sequence ID" value="NZ_JACHFL010000006.1"/>
</dbReference>
<sequence length="128" mass="13840">MKIIDANGEFGQVAVWDSATSDFSDWTGDEGKPFSRTATVISVATNSPYEGSVIIRLISLIEASKLILNEFKICSEIIDVPSGKVCVGDAITDGNVTLKLGQPRAKITIFGDDLYRSSKLDIIVEEVI</sequence>
<protein>
    <submittedName>
        <fullName evidence="1">Uncharacterized protein</fullName>
    </submittedName>
</protein>
<gene>
    <name evidence="1" type="ORF">HNQ08_002820</name>
</gene>
<dbReference type="AlphaFoldDB" id="A0A7W8JXY6"/>
<organism evidence="1 2">
    <name type="scientific">Deinococcus humi</name>
    <dbReference type="NCBI Taxonomy" id="662880"/>
    <lineage>
        <taxon>Bacteria</taxon>
        <taxon>Thermotogati</taxon>
        <taxon>Deinococcota</taxon>
        <taxon>Deinococci</taxon>
        <taxon>Deinococcales</taxon>
        <taxon>Deinococcaceae</taxon>
        <taxon>Deinococcus</taxon>
    </lineage>
</organism>